<dbReference type="PANTHER" id="PTHR48081">
    <property type="entry name" value="AB HYDROLASE SUPERFAMILY PROTEIN C4A8.06C"/>
    <property type="match status" value="1"/>
</dbReference>
<protein>
    <submittedName>
        <fullName evidence="3">Esterase/lipase-like protein</fullName>
    </submittedName>
</protein>
<dbReference type="AlphaFoldDB" id="M2SEL1"/>
<proteinExistence type="predicted"/>
<dbReference type="Pfam" id="PF20434">
    <property type="entry name" value="BD-FAE"/>
    <property type="match status" value="1"/>
</dbReference>
<name>M2SEL1_9SPHN</name>
<dbReference type="PANTHER" id="PTHR48081:SF6">
    <property type="entry name" value="PEPTIDASE S9 PROLYL OLIGOPEPTIDASE CATALYTIC DOMAIN-CONTAINING PROTEIN"/>
    <property type="match status" value="1"/>
</dbReference>
<organism evidence="3 4">
    <name type="scientific">Pacificimonas flava</name>
    <dbReference type="NCBI Taxonomy" id="1234595"/>
    <lineage>
        <taxon>Bacteria</taxon>
        <taxon>Pseudomonadati</taxon>
        <taxon>Pseudomonadota</taxon>
        <taxon>Alphaproteobacteria</taxon>
        <taxon>Sphingomonadales</taxon>
        <taxon>Sphingosinicellaceae</taxon>
        <taxon>Pacificimonas</taxon>
    </lineage>
</organism>
<sequence length="327" mass="35338">MSRFDLSRRAFVGLAGAGLAALDAGRAAARRLDMQEEIALWPGLPPGHGDTPPVPQVEDHAKTPGHPDRLIRGVAVPRLVVRRAERPNGAAMLLMPGGGYEFQGFDNEGTRQADWLNARGITAFILVYRLPAEGWRNRSVVPLQDAQRAMRLIRTGAEGFGIDPERVGAMGFSAGGHLGGMLATRWDMPSYRAVDAADRVCARPDLAALIYPVITMRTPFTHAGSRAALLGESPAEAEVERFSVDTNVAADTPPVFLMHAGDDAIVPVQNSIMMYNAMLAHRRPAALHLFEKGGHGFGVNLPDRMPASSWPQMFTNFAADQNLFGAE</sequence>
<evidence type="ECO:0000313" key="3">
    <source>
        <dbReference type="EMBL" id="EMD83785.1"/>
    </source>
</evidence>
<dbReference type="EMBL" id="AMRV01000002">
    <property type="protein sequence ID" value="EMD83785.1"/>
    <property type="molecule type" value="Genomic_DNA"/>
</dbReference>
<feature type="domain" description="BD-FAE-like" evidence="2">
    <location>
        <begin position="138"/>
        <end position="277"/>
    </location>
</feature>
<dbReference type="InterPro" id="IPR049492">
    <property type="entry name" value="BD-FAE-like_dom"/>
</dbReference>
<dbReference type="Gene3D" id="3.40.50.1820">
    <property type="entry name" value="alpha/beta hydrolase"/>
    <property type="match status" value="1"/>
</dbReference>
<dbReference type="PATRIC" id="fig|1234595.3.peg.756"/>
<gene>
    <name evidence="3" type="ORF">C725_0757</name>
</gene>
<dbReference type="Proteomes" id="UP000011717">
    <property type="component" value="Unassembled WGS sequence"/>
</dbReference>
<keyword evidence="4" id="KW-1185">Reference proteome</keyword>
<evidence type="ECO:0000256" key="1">
    <source>
        <dbReference type="ARBA" id="ARBA00022801"/>
    </source>
</evidence>
<dbReference type="RefSeq" id="WP_008600250.1">
    <property type="nucleotide sequence ID" value="NZ_AMRV01000002.1"/>
</dbReference>
<dbReference type="InterPro" id="IPR006311">
    <property type="entry name" value="TAT_signal"/>
</dbReference>
<evidence type="ECO:0000313" key="4">
    <source>
        <dbReference type="Proteomes" id="UP000011717"/>
    </source>
</evidence>
<accession>M2SEL1</accession>
<dbReference type="PROSITE" id="PS51318">
    <property type="entry name" value="TAT"/>
    <property type="match status" value="1"/>
</dbReference>
<evidence type="ECO:0000259" key="2">
    <source>
        <dbReference type="Pfam" id="PF20434"/>
    </source>
</evidence>
<comment type="caution">
    <text evidence="3">The sequence shown here is derived from an EMBL/GenBank/DDBJ whole genome shotgun (WGS) entry which is preliminary data.</text>
</comment>
<reference evidence="3 4" key="1">
    <citation type="journal article" date="2013" name="Genome Announc.">
        <title>Draft Genome Sequence of Strain JLT2015T, Belonging to the Family Sphingomonadaceae of the Alphaproteobacteria.</title>
        <authorList>
            <person name="Tang K."/>
            <person name="Liu K."/>
            <person name="Li S."/>
            <person name="Jiao N."/>
        </authorList>
    </citation>
    <scope>NUCLEOTIDE SEQUENCE [LARGE SCALE GENOMIC DNA]</scope>
    <source>
        <strain evidence="3 4">JLT2015</strain>
    </source>
</reference>
<dbReference type="InterPro" id="IPR029058">
    <property type="entry name" value="AB_hydrolase_fold"/>
</dbReference>
<dbReference type="GO" id="GO:0016787">
    <property type="term" value="F:hydrolase activity"/>
    <property type="evidence" value="ECO:0007669"/>
    <property type="project" value="UniProtKB-KW"/>
</dbReference>
<keyword evidence="1" id="KW-0378">Hydrolase</keyword>
<dbReference type="InterPro" id="IPR050300">
    <property type="entry name" value="GDXG_lipolytic_enzyme"/>
</dbReference>
<dbReference type="SUPFAM" id="SSF53474">
    <property type="entry name" value="alpha/beta-Hydrolases"/>
    <property type="match status" value="1"/>
</dbReference>